<comment type="caution">
    <text evidence="1">The sequence shown here is derived from an EMBL/GenBank/DDBJ whole genome shotgun (WGS) entry which is preliminary data.</text>
</comment>
<accession>A0ACB7S4N9</accession>
<gene>
    <name evidence="1" type="ORF">HPB50_004765</name>
</gene>
<sequence>MPEGEAVIPKDADVAAEWAAVEKTCEHGKGNIGGNVLVARRLHKYYGPLQAVKELSFALKPAECFGLLGVNGAGKTTTFRMLTALTPTTYGEALMKDVVLSEEPRKWQSRIGYCPQGNTFLERLTGYENLYLFGRLRGVPEESLTKTVECIIDITELREHAAKRCDYYSETDYMLGEELHKRFHLIAAQHTELTPGQDIVVLHDNAWFTVFLVH</sequence>
<evidence type="ECO:0000313" key="1">
    <source>
        <dbReference type="EMBL" id="KAH6929695.1"/>
    </source>
</evidence>
<organism evidence="1 2">
    <name type="scientific">Hyalomma asiaticum</name>
    <name type="common">Tick</name>
    <dbReference type="NCBI Taxonomy" id="266040"/>
    <lineage>
        <taxon>Eukaryota</taxon>
        <taxon>Metazoa</taxon>
        <taxon>Ecdysozoa</taxon>
        <taxon>Arthropoda</taxon>
        <taxon>Chelicerata</taxon>
        <taxon>Arachnida</taxon>
        <taxon>Acari</taxon>
        <taxon>Parasitiformes</taxon>
        <taxon>Ixodida</taxon>
        <taxon>Ixodoidea</taxon>
        <taxon>Ixodidae</taxon>
        <taxon>Hyalomminae</taxon>
        <taxon>Hyalomma</taxon>
    </lineage>
</organism>
<evidence type="ECO:0000313" key="2">
    <source>
        <dbReference type="Proteomes" id="UP000821845"/>
    </source>
</evidence>
<reference evidence="1" key="1">
    <citation type="submission" date="2020-05" db="EMBL/GenBank/DDBJ databases">
        <title>Large-scale comparative analyses of tick genomes elucidate their genetic diversity and vector capacities.</title>
        <authorList>
            <person name="Jia N."/>
            <person name="Wang J."/>
            <person name="Shi W."/>
            <person name="Du L."/>
            <person name="Sun Y."/>
            <person name="Zhan W."/>
            <person name="Jiang J."/>
            <person name="Wang Q."/>
            <person name="Zhang B."/>
            <person name="Ji P."/>
            <person name="Sakyi L.B."/>
            <person name="Cui X."/>
            <person name="Yuan T."/>
            <person name="Jiang B."/>
            <person name="Yang W."/>
            <person name="Lam T.T.-Y."/>
            <person name="Chang Q."/>
            <person name="Ding S."/>
            <person name="Wang X."/>
            <person name="Zhu J."/>
            <person name="Ruan X."/>
            <person name="Zhao L."/>
            <person name="Wei J."/>
            <person name="Que T."/>
            <person name="Du C."/>
            <person name="Cheng J."/>
            <person name="Dai P."/>
            <person name="Han X."/>
            <person name="Huang E."/>
            <person name="Gao Y."/>
            <person name="Liu J."/>
            <person name="Shao H."/>
            <person name="Ye R."/>
            <person name="Li L."/>
            <person name="Wei W."/>
            <person name="Wang X."/>
            <person name="Wang C."/>
            <person name="Yang T."/>
            <person name="Huo Q."/>
            <person name="Li W."/>
            <person name="Guo W."/>
            <person name="Chen H."/>
            <person name="Zhou L."/>
            <person name="Ni X."/>
            <person name="Tian J."/>
            <person name="Zhou Y."/>
            <person name="Sheng Y."/>
            <person name="Liu T."/>
            <person name="Pan Y."/>
            <person name="Xia L."/>
            <person name="Li J."/>
            <person name="Zhao F."/>
            <person name="Cao W."/>
        </authorList>
    </citation>
    <scope>NUCLEOTIDE SEQUENCE</scope>
    <source>
        <strain evidence="1">Hyas-2018</strain>
    </source>
</reference>
<dbReference type="Proteomes" id="UP000821845">
    <property type="component" value="Chromosome 5"/>
</dbReference>
<keyword evidence="2" id="KW-1185">Reference proteome</keyword>
<dbReference type="EMBL" id="CM023485">
    <property type="protein sequence ID" value="KAH6929695.1"/>
    <property type="molecule type" value="Genomic_DNA"/>
</dbReference>
<name>A0ACB7S4N9_HYAAI</name>
<proteinExistence type="predicted"/>
<protein>
    <submittedName>
        <fullName evidence="1">Uncharacterized protein</fullName>
    </submittedName>
</protein>